<evidence type="ECO:0000256" key="1">
    <source>
        <dbReference type="SAM" id="Phobius"/>
    </source>
</evidence>
<keyword evidence="1" id="KW-1133">Transmembrane helix</keyword>
<evidence type="ECO:0000313" key="2">
    <source>
        <dbReference type="EMBL" id="MQY50014.1"/>
    </source>
</evidence>
<dbReference type="AlphaFoldDB" id="A0A6A8AGQ7"/>
<keyword evidence="1" id="KW-0472">Membrane</keyword>
<dbReference type="RefSeq" id="WP_153360256.1">
    <property type="nucleotide sequence ID" value="NZ_WIXI01000051.1"/>
</dbReference>
<name>A0A6A8AGQ7_9HYPH</name>
<keyword evidence="3" id="KW-1185">Reference proteome</keyword>
<protein>
    <submittedName>
        <fullName evidence="2">Uncharacterized protein</fullName>
    </submittedName>
</protein>
<comment type="caution">
    <text evidence="2">The sequence shown here is derived from an EMBL/GenBank/DDBJ whole genome shotgun (WGS) entry which is preliminary data.</text>
</comment>
<dbReference type="EMBL" id="WIXI01000051">
    <property type="protein sequence ID" value="MQY50014.1"/>
    <property type="molecule type" value="Genomic_DNA"/>
</dbReference>
<feature type="transmembrane region" description="Helical" evidence="1">
    <location>
        <begin position="86"/>
        <end position="104"/>
    </location>
</feature>
<evidence type="ECO:0000313" key="3">
    <source>
        <dbReference type="Proteomes" id="UP000435138"/>
    </source>
</evidence>
<accession>A0A6A8AGQ7</accession>
<feature type="transmembrane region" description="Helical" evidence="1">
    <location>
        <begin position="21"/>
        <end position="42"/>
    </location>
</feature>
<feature type="transmembrane region" description="Helical" evidence="1">
    <location>
        <begin position="142"/>
        <end position="165"/>
    </location>
</feature>
<sequence>MHSADLAVENRPWPRRLIKTGFDLVRAIAGTLILVGAGFMLIRYFNTANPEMRLVLPFIAPMFLWTMAALCTGGKRPGLSLAPEHIWIPVNVSVVITIILYANLVPMLYLGPGLIMSVLFSTVLALCVTTRRPQHAQLLLRPVLAGLGIMGVAWLAVSIVLPAAIRQNIAELAGNKPYTLYVPDPNNRRITHELVAGPDFWTFQSMLSDERILHCHMHLVVGDQPFYGKHYHWSFFDGFRFVENGEGKC</sequence>
<feature type="transmembrane region" description="Helical" evidence="1">
    <location>
        <begin position="54"/>
        <end position="74"/>
    </location>
</feature>
<feature type="transmembrane region" description="Helical" evidence="1">
    <location>
        <begin position="110"/>
        <end position="130"/>
    </location>
</feature>
<dbReference type="Proteomes" id="UP000435138">
    <property type="component" value="Unassembled WGS sequence"/>
</dbReference>
<reference evidence="2 3" key="1">
    <citation type="submission" date="2019-11" db="EMBL/GenBank/DDBJ databases">
        <title>Genome analysis of Rhizobacterium cereale a novel genus and species isolated from maize roots in North Spain.</title>
        <authorList>
            <person name="Menendez E."/>
            <person name="Flores-Felix J.D."/>
            <person name="Ramirez-Bahena M.-H."/>
            <person name="Igual J.M."/>
            <person name="Garcia-Fraile P."/>
            <person name="Peix A."/>
            <person name="Velazquez E."/>
        </authorList>
    </citation>
    <scope>NUCLEOTIDE SEQUENCE [LARGE SCALE GENOMIC DNA]</scope>
    <source>
        <strain evidence="2 3">RZME27</strain>
    </source>
</reference>
<keyword evidence="1" id="KW-0812">Transmembrane</keyword>
<gene>
    <name evidence="2" type="ORF">GAO09_28705</name>
</gene>
<proteinExistence type="predicted"/>
<organism evidence="2 3">
    <name type="scientific">Endobacterium cereale</name>
    <dbReference type="NCBI Taxonomy" id="2663029"/>
    <lineage>
        <taxon>Bacteria</taxon>
        <taxon>Pseudomonadati</taxon>
        <taxon>Pseudomonadota</taxon>
        <taxon>Alphaproteobacteria</taxon>
        <taxon>Hyphomicrobiales</taxon>
        <taxon>Rhizobiaceae</taxon>
        <taxon>Endobacterium</taxon>
    </lineage>
</organism>